<feature type="compositionally biased region" description="Basic and acidic residues" evidence="1">
    <location>
        <begin position="146"/>
        <end position="158"/>
    </location>
</feature>
<evidence type="ECO:0000313" key="3">
    <source>
        <dbReference type="Proteomes" id="UP001374584"/>
    </source>
</evidence>
<organism evidence="2 3">
    <name type="scientific">Phaseolus coccineus</name>
    <name type="common">Scarlet runner bean</name>
    <name type="synonym">Phaseolus multiflorus</name>
    <dbReference type="NCBI Taxonomy" id="3886"/>
    <lineage>
        <taxon>Eukaryota</taxon>
        <taxon>Viridiplantae</taxon>
        <taxon>Streptophyta</taxon>
        <taxon>Embryophyta</taxon>
        <taxon>Tracheophyta</taxon>
        <taxon>Spermatophyta</taxon>
        <taxon>Magnoliopsida</taxon>
        <taxon>eudicotyledons</taxon>
        <taxon>Gunneridae</taxon>
        <taxon>Pentapetalae</taxon>
        <taxon>rosids</taxon>
        <taxon>fabids</taxon>
        <taxon>Fabales</taxon>
        <taxon>Fabaceae</taxon>
        <taxon>Papilionoideae</taxon>
        <taxon>50 kb inversion clade</taxon>
        <taxon>NPAAA clade</taxon>
        <taxon>indigoferoid/millettioid clade</taxon>
        <taxon>Phaseoleae</taxon>
        <taxon>Phaseolus</taxon>
    </lineage>
</organism>
<proteinExistence type="predicted"/>
<reference evidence="2 3" key="1">
    <citation type="submission" date="2024-01" db="EMBL/GenBank/DDBJ databases">
        <title>The genomes of 5 underutilized Papilionoideae crops provide insights into root nodulation and disease resistanc.</title>
        <authorList>
            <person name="Jiang F."/>
        </authorList>
    </citation>
    <scope>NUCLEOTIDE SEQUENCE [LARGE SCALE GENOMIC DNA]</scope>
    <source>
        <strain evidence="2">JINMINGXINNONG_FW02</strain>
        <tissue evidence="2">Leaves</tissue>
    </source>
</reference>
<evidence type="ECO:0000313" key="2">
    <source>
        <dbReference type="EMBL" id="KAK7356353.1"/>
    </source>
</evidence>
<comment type="caution">
    <text evidence="2">The sequence shown here is derived from an EMBL/GenBank/DDBJ whole genome shotgun (WGS) entry which is preliminary data.</text>
</comment>
<dbReference type="EMBL" id="JAYMYR010000006">
    <property type="protein sequence ID" value="KAK7356353.1"/>
    <property type="molecule type" value="Genomic_DNA"/>
</dbReference>
<feature type="compositionally biased region" description="Low complexity" evidence="1">
    <location>
        <begin position="119"/>
        <end position="130"/>
    </location>
</feature>
<protein>
    <recommendedName>
        <fullName evidence="4">Cotton fiber protein</fullName>
    </recommendedName>
</protein>
<gene>
    <name evidence="2" type="ORF">VNO80_15623</name>
</gene>
<dbReference type="Pfam" id="PF05553">
    <property type="entry name" value="DUF761"/>
    <property type="match status" value="1"/>
</dbReference>
<keyword evidence="3" id="KW-1185">Reference proteome</keyword>
<name>A0AAN9MQ88_PHACN</name>
<feature type="region of interest" description="Disordered" evidence="1">
    <location>
        <begin position="106"/>
        <end position="130"/>
    </location>
</feature>
<sequence>MELNAENSIIISNEQKAIIPLEQPNYKITHSSRNKARGSKNIFKVALFMMRGRSRKSKILVDDESKSVWRKIVASMRPLHLQGDQSPRHHNNENIPQSKTIITSTPFANVDHGDDAFDSASEYSPSPCSSRYASAVGLNEMVQEAENEKDGVKEKNNDDVNSDEEDGLKERNTNGDNNDGEGDEMIDAKAEEFIAEFYHQMRLQRFDVVDSHYQEISMRSLGL</sequence>
<dbReference type="PANTHER" id="PTHR36378">
    <property type="entry name" value="COTTON FIBER PROTEIN"/>
    <property type="match status" value="1"/>
</dbReference>
<evidence type="ECO:0000256" key="1">
    <source>
        <dbReference type="SAM" id="MobiDB-lite"/>
    </source>
</evidence>
<dbReference type="InterPro" id="IPR008480">
    <property type="entry name" value="DUF761_pln"/>
</dbReference>
<feature type="region of interest" description="Disordered" evidence="1">
    <location>
        <begin position="145"/>
        <end position="187"/>
    </location>
</feature>
<dbReference type="PANTHER" id="PTHR36378:SF1">
    <property type="entry name" value="COTTON FIBER PROTEIN"/>
    <property type="match status" value="1"/>
</dbReference>
<dbReference type="AlphaFoldDB" id="A0AAN9MQ88"/>
<accession>A0AAN9MQ88</accession>
<evidence type="ECO:0008006" key="4">
    <source>
        <dbReference type="Google" id="ProtNLM"/>
    </source>
</evidence>
<dbReference type="Proteomes" id="UP001374584">
    <property type="component" value="Unassembled WGS sequence"/>
</dbReference>